<dbReference type="PATRIC" id="fig|1121318.3.peg.3047"/>
<dbReference type="InterPro" id="IPR014061">
    <property type="entry name" value="BrxL-like"/>
</dbReference>
<dbReference type="STRING" id="36844.SAMN04488501_110170"/>
<proteinExistence type="predicted"/>
<dbReference type="EMBL" id="LHUR01000036">
    <property type="protein sequence ID" value="KOA18749.1"/>
    <property type="molecule type" value="Genomic_DNA"/>
</dbReference>
<evidence type="ECO:0000313" key="2">
    <source>
        <dbReference type="EMBL" id="KOA18749.1"/>
    </source>
</evidence>
<organism evidence="2 3">
    <name type="scientific">Clostridium homopropionicum DSM 5847</name>
    <dbReference type="NCBI Taxonomy" id="1121318"/>
    <lineage>
        <taxon>Bacteria</taxon>
        <taxon>Bacillati</taxon>
        <taxon>Bacillota</taxon>
        <taxon>Clostridia</taxon>
        <taxon>Eubacteriales</taxon>
        <taxon>Clostridiaceae</taxon>
        <taxon>Clostridium</taxon>
    </lineage>
</organism>
<dbReference type="AlphaFoldDB" id="A0A0L6Z720"/>
<accession>A0A0L6Z720</accession>
<evidence type="ECO:0000259" key="1">
    <source>
        <dbReference type="Pfam" id="PF20442"/>
    </source>
</evidence>
<sequence length="472" mass="53911">MMEEFEQIAYNCYGDVIINKSLIQKAGFSSRAIPTYVGEWILYNFLEDGELTEEARTKISKFITQYLPQKGEKEEVKNRLINMETVRLLNDYNVSVNLKTGKRTLNIPFLDKKDAYVSEDIVEKNSLLLSSGVWGVGELFFVPPTSPREPGQVWMRDFKPFQVGFVDIEYYKECRSSFTINQWIELIISSMGFNPSIYNDRQKQILITRLLPMVEPRVNLVELAPKGTGKSFVYDNVSRYTRVVGGGKVSPAVMFYNLTTSTPGLISKYDLVVLDEIQSIQGDSTGELIAGLKVYLESGKFSRGNTEATAEAGFVMLGNITLNENRQPAYQDEGIFKEIPNFLQETAFIDRIHGIIPGWDMPRISAETPSKTLGFKGDFFSEVLHSLRSEVAFTDYVNLNMYLTGCKDLRDRKAVTRLASAYLKILFPDLNLTQEEFIKFCVKPAVELRQRVRDELHKMDKEYERVTIEIES</sequence>
<keyword evidence="3" id="KW-1185">Reference proteome</keyword>
<comment type="caution">
    <text evidence="2">The sequence shown here is derived from an EMBL/GenBank/DDBJ whole genome shotgun (WGS) entry which is preliminary data.</text>
</comment>
<dbReference type="Pfam" id="PF13337">
    <property type="entry name" value="BrxL_ATPase"/>
    <property type="match status" value="1"/>
</dbReference>
<evidence type="ECO:0000313" key="3">
    <source>
        <dbReference type="Proteomes" id="UP000037043"/>
    </source>
</evidence>
<reference evidence="3" key="1">
    <citation type="submission" date="2015-08" db="EMBL/GenBank/DDBJ databases">
        <title>Genome sequence of the strict anaerobe Clostridium homopropionicum LuHBu1 (DSM 5847T).</title>
        <authorList>
            <person name="Poehlein A."/>
            <person name="Beck M."/>
            <person name="Schiel-Bengelsdorf B."/>
            <person name="Bengelsdorf F.R."/>
            <person name="Daniel R."/>
            <person name="Duerre P."/>
        </authorList>
    </citation>
    <scope>NUCLEOTIDE SEQUENCE [LARGE SCALE GENOMIC DNA]</scope>
    <source>
        <strain evidence="3">DSM 5847</strain>
    </source>
</reference>
<name>A0A0L6Z720_9CLOT</name>
<feature type="domain" description="BREX system Lon protease-like BrxL N-terminal" evidence="1">
    <location>
        <begin position="12"/>
        <end position="139"/>
    </location>
</feature>
<protein>
    <recommendedName>
        <fullName evidence="1">BREX system Lon protease-like BrxL N-terminal domain-containing protein</fullName>
    </recommendedName>
</protein>
<dbReference type="NCBIfam" id="TIGR02688">
    <property type="entry name" value="BREX system Lon protease-like protein BrxL"/>
    <property type="match status" value="1"/>
</dbReference>
<dbReference type="Pfam" id="PF20442">
    <property type="entry name" value="BrxL_N"/>
    <property type="match status" value="1"/>
</dbReference>
<dbReference type="InterPro" id="IPR046838">
    <property type="entry name" value="BrxL_N"/>
</dbReference>
<gene>
    <name evidence="2" type="ORF">CLHOM_30330</name>
</gene>
<dbReference type="Proteomes" id="UP000037043">
    <property type="component" value="Unassembled WGS sequence"/>
</dbReference>